<dbReference type="AlphaFoldDB" id="A0A4U5LQV8"/>
<dbReference type="Proteomes" id="UP000298663">
    <property type="component" value="Unassembled WGS sequence"/>
</dbReference>
<reference evidence="2 3" key="1">
    <citation type="journal article" date="2015" name="Genome Biol.">
        <title>Comparative genomics of Steinernema reveals deeply conserved gene regulatory networks.</title>
        <authorList>
            <person name="Dillman A.R."/>
            <person name="Macchietto M."/>
            <person name="Porter C.F."/>
            <person name="Rogers A."/>
            <person name="Williams B."/>
            <person name="Antoshechkin I."/>
            <person name="Lee M.M."/>
            <person name="Goodwin Z."/>
            <person name="Lu X."/>
            <person name="Lewis E.E."/>
            <person name="Goodrich-Blair H."/>
            <person name="Stock S.P."/>
            <person name="Adams B.J."/>
            <person name="Sternberg P.W."/>
            <person name="Mortazavi A."/>
        </authorList>
    </citation>
    <scope>NUCLEOTIDE SEQUENCE [LARGE SCALE GENOMIC DNA]</scope>
    <source>
        <strain evidence="2 3">ALL</strain>
    </source>
</reference>
<accession>A0A4U5LQV8</accession>
<organism evidence="2 3">
    <name type="scientific">Steinernema carpocapsae</name>
    <name type="common">Entomopathogenic nematode</name>
    <dbReference type="NCBI Taxonomy" id="34508"/>
    <lineage>
        <taxon>Eukaryota</taxon>
        <taxon>Metazoa</taxon>
        <taxon>Ecdysozoa</taxon>
        <taxon>Nematoda</taxon>
        <taxon>Chromadorea</taxon>
        <taxon>Rhabditida</taxon>
        <taxon>Tylenchina</taxon>
        <taxon>Panagrolaimomorpha</taxon>
        <taxon>Strongyloidoidea</taxon>
        <taxon>Steinernematidae</taxon>
        <taxon>Steinernema</taxon>
    </lineage>
</organism>
<feature type="compositionally biased region" description="Polar residues" evidence="1">
    <location>
        <begin position="326"/>
        <end position="335"/>
    </location>
</feature>
<sequence length="387" mass="42160">MQLDCFCSADSAPVYSFESQGFEARSNDDMVKKRMEIIQQHQEMLRKSSVSSNPDAESLQRALQSSFRMANNYPTTAQPSVSRSQAEQTQLSLVAAIEQQQAVLASQAAKSSPGQPPVTSPPSTSVDPITSSSPVTIASTNPLFRSSEQHYTDTFKKAQQAVNGDGHQSLPTTTMSSAAADVTRDVKDTIESISKGARMAEDAKEYPAIAPMMMLPVFNSYFQNVKYSLAHKGYEVGVDDQFRAIDYSSRPVDEIFRKAQQNRDKDAHLLNNPGFRKSISPQHRLETLKEAELIQQAQQNALRTSCPIGIANPMREKSPNAKMPADSSQPTTTASPIERTSLKRESPSGSVNNGDSSVESGTASASETIADSPEEKRLRIASASDED</sequence>
<evidence type="ECO:0000256" key="1">
    <source>
        <dbReference type="SAM" id="MobiDB-lite"/>
    </source>
</evidence>
<comment type="caution">
    <text evidence="2">The sequence shown here is derived from an EMBL/GenBank/DDBJ whole genome shotgun (WGS) entry which is preliminary data.</text>
</comment>
<feature type="compositionally biased region" description="Polar residues" evidence="1">
    <location>
        <begin position="48"/>
        <end position="63"/>
    </location>
</feature>
<dbReference type="EMBL" id="AZBU02000013">
    <property type="protein sequence ID" value="TKR58344.1"/>
    <property type="molecule type" value="Genomic_DNA"/>
</dbReference>
<evidence type="ECO:0000313" key="2">
    <source>
        <dbReference type="EMBL" id="TKR58344.1"/>
    </source>
</evidence>
<name>A0A4U5LQV8_STECR</name>
<feature type="compositionally biased region" description="Polar residues" evidence="1">
    <location>
        <begin position="347"/>
        <end position="369"/>
    </location>
</feature>
<feature type="region of interest" description="Disordered" evidence="1">
    <location>
        <begin position="42"/>
        <end position="63"/>
    </location>
</feature>
<gene>
    <name evidence="2" type="ORF">L596_029799</name>
</gene>
<feature type="region of interest" description="Disordered" evidence="1">
    <location>
        <begin position="309"/>
        <end position="387"/>
    </location>
</feature>
<reference evidence="2 3" key="2">
    <citation type="journal article" date="2019" name="G3 (Bethesda)">
        <title>Hybrid Assembly of the Genome of the Entomopathogenic Nematode Steinernema carpocapsae Identifies the X-Chromosome.</title>
        <authorList>
            <person name="Serra L."/>
            <person name="Macchietto M."/>
            <person name="Macias-Munoz A."/>
            <person name="McGill C.J."/>
            <person name="Rodriguez I.M."/>
            <person name="Rodriguez B."/>
            <person name="Murad R."/>
            <person name="Mortazavi A."/>
        </authorList>
    </citation>
    <scope>NUCLEOTIDE SEQUENCE [LARGE SCALE GENOMIC DNA]</scope>
    <source>
        <strain evidence="2 3">ALL</strain>
    </source>
</reference>
<feature type="region of interest" description="Disordered" evidence="1">
    <location>
        <begin position="105"/>
        <end position="138"/>
    </location>
</feature>
<dbReference type="OrthoDB" id="10017659at2759"/>
<evidence type="ECO:0000313" key="3">
    <source>
        <dbReference type="Proteomes" id="UP000298663"/>
    </source>
</evidence>
<protein>
    <submittedName>
        <fullName evidence="2">Uncharacterized protein</fullName>
    </submittedName>
</protein>
<keyword evidence="3" id="KW-1185">Reference proteome</keyword>
<feature type="compositionally biased region" description="Low complexity" evidence="1">
    <location>
        <begin position="121"/>
        <end position="136"/>
    </location>
</feature>
<proteinExistence type="predicted"/>